<proteinExistence type="predicted"/>
<protein>
    <submittedName>
        <fullName evidence="1">Uncharacterized protein</fullName>
    </submittedName>
</protein>
<accession>A0ACB7SB47</accession>
<evidence type="ECO:0000313" key="2">
    <source>
        <dbReference type="Proteomes" id="UP000821845"/>
    </source>
</evidence>
<reference evidence="1" key="1">
    <citation type="submission" date="2020-05" db="EMBL/GenBank/DDBJ databases">
        <title>Large-scale comparative analyses of tick genomes elucidate their genetic diversity and vector capacities.</title>
        <authorList>
            <person name="Jia N."/>
            <person name="Wang J."/>
            <person name="Shi W."/>
            <person name="Du L."/>
            <person name="Sun Y."/>
            <person name="Zhan W."/>
            <person name="Jiang J."/>
            <person name="Wang Q."/>
            <person name="Zhang B."/>
            <person name="Ji P."/>
            <person name="Sakyi L.B."/>
            <person name="Cui X."/>
            <person name="Yuan T."/>
            <person name="Jiang B."/>
            <person name="Yang W."/>
            <person name="Lam T.T.-Y."/>
            <person name="Chang Q."/>
            <person name="Ding S."/>
            <person name="Wang X."/>
            <person name="Zhu J."/>
            <person name="Ruan X."/>
            <person name="Zhao L."/>
            <person name="Wei J."/>
            <person name="Que T."/>
            <person name="Du C."/>
            <person name="Cheng J."/>
            <person name="Dai P."/>
            <person name="Han X."/>
            <person name="Huang E."/>
            <person name="Gao Y."/>
            <person name="Liu J."/>
            <person name="Shao H."/>
            <person name="Ye R."/>
            <person name="Li L."/>
            <person name="Wei W."/>
            <person name="Wang X."/>
            <person name="Wang C."/>
            <person name="Yang T."/>
            <person name="Huo Q."/>
            <person name="Li W."/>
            <person name="Guo W."/>
            <person name="Chen H."/>
            <person name="Zhou L."/>
            <person name="Ni X."/>
            <person name="Tian J."/>
            <person name="Zhou Y."/>
            <person name="Sheng Y."/>
            <person name="Liu T."/>
            <person name="Pan Y."/>
            <person name="Xia L."/>
            <person name="Li J."/>
            <person name="Zhao F."/>
            <person name="Cao W."/>
        </authorList>
    </citation>
    <scope>NUCLEOTIDE SEQUENCE</scope>
    <source>
        <strain evidence="1">Hyas-2018</strain>
    </source>
</reference>
<name>A0ACB7SB47_HYAAI</name>
<dbReference type="EMBL" id="CM023484">
    <property type="protein sequence ID" value="KAH6931830.1"/>
    <property type="molecule type" value="Genomic_DNA"/>
</dbReference>
<comment type="caution">
    <text evidence="1">The sequence shown here is derived from an EMBL/GenBank/DDBJ whole genome shotgun (WGS) entry which is preliminary data.</text>
</comment>
<evidence type="ECO:0000313" key="1">
    <source>
        <dbReference type="EMBL" id="KAH6931830.1"/>
    </source>
</evidence>
<sequence>MPPMEERHLDAGAQVERGYNVNENSTHSFNWSSLPHRDEPGRVECRVIESDHGRVGVGTPEVWLYGSARACAGCGCTGSRRTSAAATVVAECRLVRSHDTGHADTDNLMRRRRRGSTNAEKERTKATIPPGPASNNSREDEPSVSSTGIH</sequence>
<organism evidence="1 2">
    <name type="scientific">Hyalomma asiaticum</name>
    <name type="common">Tick</name>
    <dbReference type="NCBI Taxonomy" id="266040"/>
    <lineage>
        <taxon>Eukaryota</taxon>
        <taxon>Metazoa</taxon>
        <taxon>Ecdysozoa</taxon>
        <taxon>Arthropoda</taxon>
        <taxon>Chelicerata</taxon>
        <taxon>Arachnida</taxon>
        <taxon>Acari</taxon>
        <taxon>Parasitiformes</taxon>
        <taxon>Ixodida</taxon>
        <taxon>Ixodoidea</taxon>
        <taxon>Ixodidae</taxon>
        <taxon>Hyalomminae</taxon>
        <taxon>Hyalomma</taxon>
    </lineage>
</organism>
<keyword evidence="2" id="KW-1185">Reference proteome</keyword>
<dbReference type="Proteomes" id="UP000821845">
    <property type="component" value="Chromosome 4"/>
</dbReference>
<gene>
    <name evidence="1" type="ORF">HPB50_000895</name>
</gene>